<evidence type="ECO:0000259" key="1">
    <source>
        <dbReference type="Pfam" id="PF09643"/>
    </source>
</evidence>
<name>A0ABZ2EXE0_9FIRM</name>
<dbReference type="Gene3D" id="2.30.30.290">
    <property type="entry name" value="YopX-like domains"/>
    <property type="match status" value="1"/>
</dbReference>
<reference evidence="2 3" key="1">
    <citation type="journal article" date="2023" name="PLoS ONE">
        <title>Genome-based metabolic and phylogenomic analysis of three Terrisporobacter species.</title>
        <authorList>
            <person name="Boer T."/>
            <person name="Bengelsdorf F.R."/>
            <person name="Bomeke M."/>
            <person name="Daniel R."/>
            <person name="Poehlein A."/>
        </authorList>
    </citation>
    <scope>NUCLEOTIDE SEQUENCE [LARGE SCALE GENOMIC DNA]</scope>
    <source>
        <strain evidence="2 3">DSM 1288</strain>
    </source>
</reference>
<keyword evidence="3" id="KW-1185">Reference proteome</keyword>
<proteinExistence type="predicted"/>
<evidence type="ECO:0000313" key="2">
    <source>
        <dbReference type="EMBL" id="WWD84156.1"/>
    </source>
</evidence>
<dbReference type="NCBIfam" id="TIGR01671">
    <property type="entry name" value="phage_TIGR01671"/>
    <property type="match status" value="1"/>
</dbReference>
<feature type="domain" description="YopX protein" evidence="1">
    <location>
        <begin position="5"/>
        <end position="143"/>
    </location>
</feature>
<accession>A0ABZ2EXE0</accession>
<dbReference type="InterPro" id="IPR010024">
    <property type="entry name" value="CHP16711"/>
</dbReference>
<dbReference type="RefSeq" id="WP_018592588.1">
    <property type="nucleotide sequence ID" value="NZ_CP117523.1"/>
</dbReference>
<dbReference type="EMBL" id="CP117523">
    <property type="protein sequence ID" value="WWD84156.1"/>
    <property type="molecule type" value="Genomic_DNA"/>
</dbReference>
<dbReference type="InterPro" id="IPR019096">
    <property type="entry name" value="YopX_protein"/>
</dbReference>
<evidence type="ECO:0000313" key="3">
    <source>
        <dbReference type="Proteomes" id="UP001348492"/>
    </source>
</evidence>
<dbReference type="InterPro" id="IPR023385">
    <property type="entry name" value="YopX-like_C"/>
</dbReference>
<dbReference type="Pfam" id="PF09643">
    <property type="entry name" value="YopX"/>
    <property type="match status" value="1"/>
</dbReference>
<sequence length="143" mass="16832">MREIKFRAWDKEEEIMFNVGAIAWSHNAFNTSNYVFGTSPHCYENKCQSPKHLNEECKFMQYTGLKDKNGKEIYEGDIVETCDNKKQLVVWHNNGFKLKFTYSRTYQGELYTETAHLEIGDTSSRRWGDEIIGNIYENPELLK</sequence>
<protein>
    <recommendedName>
        <fullName evidence="1">YopX protein domain-containing protein</fullName>
    </recommendedName>
</protein>
<gene>
    <name evidence="2" type="ORF">TEGL_25790</name>
</gene>
<dbReference type="SUPFAM" id="SSF159006">
    <property type="entry name" value="YopX-like"/>
    <property type="match status" value="1"/>
</dbReference>
<dbReference type="Proteomes" id="UP001348492">
    <property type="component" value="Chromosome"/>
</dbReference>
<organism evidence="2 3">
    <name type="scientific">Terrisporobacter glycolicus ATCC 14880 = DSM 1288</name>
    <dbReference type="NCBI Taxonomy" id="1121315"/>
    <lineage>
        <taxon>Bacteria</taxon>
        <taxon>Bacillati</taxon>
        <taxon>Bacillota</taxon>
        <taxon>Clostridia</taxon>
        <taxon>Peptostreptococcales</taxon>
        <taxon>Peptostreptococcaceae</taxon>
        <taxon>Terrisporobacter</taxon>
    </lineage>
</organism>